<feature type="compositionally biased region" description="Pro residues" evidence="2">
    <location>
        <begin position="102"/>
        <end position="111"/>
    </location>
</feature>
<feature type="region of interest" description="Disordered" evidence="2">
    <location>
        <begin position="41"/>
        <end position="155"/>
    </location>
</feature>
<feature type="domain" description="DMA" evidence="3">
    <location>
        <begin position="186"/>
        <end position="221"/>
    </location>
</feature>
<accession>A0A7R9E1U1</accession>
<name>A0A7R9E1U1_9NEOP</name>
<feature type="compositionally biased region" description="Low complexity" evidence="2">
    <location>
        <begin position="133"/>
        <end position="155"/>
    </location>
</feature>
<feature type="compositionally biased region" description="Pro residues" evidence="2">
    <location>
        <begin position="81"/>
        <end position="95"/>
    </location>
</feature>
<dbReference type="EMBL" id="OB793014">
    <property type="protein sequence ID" value="CAD7425732.1"/>
    <property type="molecule type" value="Genomic_DNA"/>
</dbReference>
<feature type="region of interest" description="Disordered" evidence="2">
    <location>
        <begin position="297"/>
        <end position="327"/>
    </location>
</feature>
<evidence type="ECO:0000313" key="4">
    <source>
        <dbReference type="EMBL" id="CAD7425732.1"/>
    </source>
</evidence>
<gene>
    <name evidence="4" type="ORF">TMSB3V08_LOCUS2636</name>
</gene>
<feature type="compositionally biased region" description="Acidic residues" evidence="2">
    <location>
        <begin position="112"/>
        <end position="124"/>
    </location>
</feature>
<evidence type="ECO:0000256" key="2">
    <source>
        <dbReference type="SAM" id="MobiDB-lite"/>
    </source>
</evidence>
<evidence type="ECO:0000259" key="3">
    <source>
        <dbReference type="Pfam" id="PF03474"/>
    </source>
</evidence>
<dbReference type="InterPro" id="IPR005173">
    <property type="entry name" value="DMA"/>
</dbReference>
<dbReference type="InterPro" id="IPR009060">
    <property type="entry name" value="UBA-like_sf"/>
</dbReference>
<organism evidence="4">
    <name type="scientific">Timema monikensis</name>
    <dbReference type="NCBI Taxonomy" id="170555"/>
    <lineage>
        <taxon>Eukaryota</taxon>
        <taxon>Metazoa</taxon>
        <taxon>Ecdysozoa</taxon>
        <taxon>Arthropoda</taxon>
        <taxon>Hexapoda</taxon>
        <taxon>Insecta</taxon>
        <taxon>Pterygota</taxon>
        <taxon>Neoptera</taxon>
        <taxon>Polyneoptera</taxon>
        <taxon>Phasmatodea</taxon>
        <taxon>Timematodea</taxon>
        <taxon>Timematoidea</taxon>
        <taxon>Timematidae</taxon>
        <taxon>Timema</taxon>
    </lineage>
</organism>
<reference evidence="4" key="1">
    <citation type="submission" date="2020-11" db="EMBL/GenBank/DDBJ databases">
        <authorList>
            <person name="Tran Van P."/>
        </authorList>
    </citation>
    <scope>NUCLEOTIDE SEQUENCE</scope>
</reference>
<proteinExistence type="inferred from homology"/>
<dbReference type="AlphaFoldDB" id="A0A7R9E1U1"/>
<protein>
    <recommendedName>
        <fullName evidence="3">DMA domain-containing protein</fullName>
    </recommendedName>
</protein>
<comment type="similarity">
    <text evidence="1">Belongs to the DMRT family.</text>
</comment>
<dbReference type="Pfam" id="PF03474">
    <property type="entry name" value="DMA"/>
    <property type="match status" value="1"/>
</dbReference>
<sequence>MAPTGTTLLTPDLRGKEKEGNLRIYFPGEENGNHAVIRTIPVQPIRIELPTAESSKKRPRISLDDDDEDEHDSGRRSHSLTPPPHATTSVPPPPLSVSTTPSPEPRLPAPEPDLDEGDGGETEGDASLPENLSMPKKGSSSGGSAPSPPGTLQQPPYLLYHQQYQHYQQQQQVYPHHVYPTHPPQRSPVDILLRVFPTRRRGDVESTLHRCKGDILQAIELLVCAPQSEDTPPPLLAKSAFSPLGHPVQFHRYSPQSHRRFLAAPYTGTGYLPTVIRPPGPEYGMPLVGHPHDLYPGTTTGGVCPEKAPASSPGSGSGSDKTSYSEVKEPQKLGLIKQTFWCRQSYVGIEPGPLVVSVKSIEISPSPPTCPPDADTHTF</sequence>
<evidence type="ECO:0000256" key="1">
    <source>
        <dbReference type="ARBA" id="ARBA00006834"/>
    </source>
</evidence>
<dbReference type="SUPFAM" id="SSF46934">
    <property type="entry name" value="UBA-like"/>
    <property type="match status" value="1"/>
</dbReference>
<dbReference type="CDD" id="cd14417">
    <property type="entry name" value="CUE_DMA_DMRTA1"/>
    <property type="match status" value="1"/>
</dbReference>